<dbReference type="Gene3D" id="3.30.1460.30">
    <property type="entry name" value="YgaC/TfoX-N like chaperone"/>
    <property type="match status" value="1"/>
</dbReference>
<accession>E3J2X7</accession>
<dbReference type="HOGENOM" id="CLU_136016_4_1_11"/>
<dbReference type="InterPro" id="IPR007076">
    <property type="entry name" value="TfoX_N"/>
</dbReference>
<feature type="region of interest" description="Disordered" evidence="1">
    <location>
        <begin position="104"/>
        <end position="126"/>
    </location>
</feature>
<sequence>MAFDAELAERVRDVLGPRAGLAEKRMFSGLAFLLDGNMVCAVMSRGLMLRVGPDAYPTAIIQDGVSPFEMRGRAMNGWVLVDPAAVAGTDALIDWLDQGVRFAGGLPPGGTAKKKASRRTARGAAS</sequence>
<feature type="domain" description="TfoX N-terminal" evidence="2">
    <location>
        <begin position="15"/>
        <end position="103"/>
    </location>
</feature>
<gene>
    <name evidence="3" type="ordered locus">FraEuI1c_3781</name>
</gene>
<name>E3J2X7_PSEI1</name>
<reference evidence="3 4" key="1">
    <citation type="submission" date="2010-10" db="EMBL/GenBank/DDBJ databases">
        <title>Complete sequence of Frankia sp. EuI1c.</title>
        <authorList>
            <consortium name="US DOE Joint Genome Institute"/>
            <person name="Lucas S."/>
            <person name="Copeland A."/>
            <person name="Lapidus A."/>
            <person name="Cheng J.-F."/>
            <person name="Bruce D."/>
            <person name="Goodwin L."/>
            <person name="Pitluck S."/>
            <person name="Chertkov O."/>
            <person name="Detter J.C."/>
            <person name="Han C."/>
            <person name="Tapia R."/>
            <person name="Land M."/>
            <person name="Hauser L."/>
            <person name="Jeffries C."/>
            <person name="Kyrpides N."/>
            <person name="Ivanova N."/>
            <person name="Mikhailova N."/>
            <person name="Beauchemin N."/>
            <person name="Sen A."/>
            <person name="Sur S.A."/>
            <person name="Gtari M."/>
            <person name="Wall L."/>
            <person name="Tisa L."/>
            <person name="Woyke T."/>
        </authorList>
    </citation>
    <scope>NUCLEOTIDE SEQUENCE [LARGE SCALE GENOMIC DNA]</scope>
    <source>
        <strain evidence="4">DSM 45817 / CECT 9037 / EuI1c</strain>
    </source>
</reference>
<dbReference type="KEGG" id="fri:FraEuI1c_3781"/>
<dbReference type="OrthoDB" id="214902at2"/>
<dbReference type="Pfam" id="PF04993">
    <property type="entry name" value="TfoX_N"/>
    <property type="match status" value="1"/>
</dbReference>
<evidence type="ECO:0000259" key="2">
    <source>
        <dbReference type="Pfam" id="PF04993"/>
    </source>
</evidence>
<protein>
    <submittedName>
        <fullName evidence="3">TfoX domain-containing protein</fullName>
    </submittedName>
</protein>
<dbReference type="AlphaFoldDB" id="E3J2X7"/>
<dbReference type="EMBL" id="CP002299">
    <property type="protein sequence ID" value="ADP81788.1"/>
    <property type="molecule type" value="Genomic_DNA"/>
</dbReference>
<dbReference type="STRING" id="298654.FraEuI1c_3781"/>
<proteinExistence type="predicted"/>
<dbReference type="eggNOG" id="COG3070">
    <property type="taxonomic scope" value="Bacteria"/>
</dbReference>
<dbReference type="SUPFAM" id="SSF159894">
    <property type="entry name" value="YgaC/TfoX-N like"/>
    <property type="match status" value="1"/>
</dbReference>
<keyword evidence="4" id="KW-1185">Reference proteome</keyword>
<organism evidence="3 4">
    <name type="scientific">Pseudofrankia inefficax (strain DSM 45817 / CECT 9037 / DDB 130130 / EuI1c)</name>
    <name type="common">Frankia inefficax</name>
    <dbReference type="NCBI Taxonomy" id="298654"/>
    <lineage>
        <taxon>Bacteria</taxon>
        <taxon>Bacillati</taxon>
        <taxon>Actinomycetota</taxon>
        <taxon>Actinomycetes</taxon>
        <taxon>Frankiales</taxon>
        <taxon>Frankiaceae</taxon>
        <taxon>Pseudofrankia</taxon>
    </lineage>
</organism>
<evidence type="ECO:0000256" key="1">
    <source>
        <dbReference type="SAM" id="MobiDB-lite"/>
    </source>
</evidence>
<dbReference type="Proteomes" id="UP000002484">
    <property type="component" value="Chromosome"/>
</dbReference>
<dbReference type="RefSeq" id="WP_013424906.1">
    <property type="nucleotide sequence ID" value="NC_014666.1"/>
</dbReference>
<evidence type="ECO:0000313" key="3">
    <source>
        <dbReference type="EMBL" id="ADP81788.1"/>
    </source>
</evidence>
<evidence type="ECO:0000313" key="4">
    <source>
        <dbReference type="Proteomes" id="UP000002484"/>
    </source>
</evidence>
<feature type="compositionally biased region" description="Basic residues" evidence="1">
    <location>
        <begin position="112"/>
        <end position="126"/>
    </location>
</feature>
<dbReference type="InParanoid" id="E3J2X7"/>